<feature type="transmembrane region" description="Helical" evidence="1">
    <location>
        <begin position="167"/>
        <end position="187"/>
    </location>
</feature>
<dbReference type="AlphaFoldDB" id="A0A5J6MG54"/>
<organism evidence="2 3">
    <name type="scientific">Hypericibacter terrae</name>
    <dbReference type="NCBI Taxonomy" id="2602015"/>
    <lineage>
        <taxon>Bacteria</taxon>
        <taxon>Pseudomonadati</taxon>
        <taxon>Pseudomonadota</taxon>
        <taxon>Alphaproteobacteria</taxon>
        <taxon>Rhodospirillales</taxon>
        <taxon>Dongiaceae</taxon>
        <taxon>Hypericibacter</taxon>
    </lineage>
</organism>
<proteinExistence type="predicted"/>
<evidence type="ECO:0008006" key="4">
    <source>
        <dbReference type="Google" id="ProtNLM"/>
    </source>
</evidence>
<feature type="transmembrane region" description="Helical" evidence="1">
    <location>
        <begin position="134"/>
        <end position="155"/>
    </location>
</feature>
<dbReference type="Proteomes" id="UP000326202">
    <property type="component" value="Chromosome"/>
</dbReference>
<dbReference type="EMBL" id="CP042906">
    <property type="protein sequence ID" value="QEX15230.1"/>
    <property type="molecule type" value="Genomic_DNA"/>
</dbReference>
<keyword evidence="1" id="KW-0812">Transmembrane</keyword>
<dbReference type="RefSeq" id="WP_151175704.1">
    <property type="nucleotide sequence ID" value="NZ_CP042906.1"/>
</dbReference>
<feature type="transmembrane region" description="Helical" evidence="1">
    <location>
        <begin position="66"/>
        <end position="89"/>
    </location>
</feature>
<dbReference type="KEGG" id="htq:FRZ44_05100"/>
<protein>
    <recommendedName>
        <fullName evidence="4">Yip1 domain-containing protein</fullName>
    </recommendedName>
</protein>
<feature type="transmembrane region" description="Helical" evidence="1">
    <location>
        <begin position="39"/>
        <end position="60"/>
    </location>
</feature>
<keyword evidence="3" id="KW-1185">Reference proteome</keyword>
<name>A0A5J6MG54_9PROT</name>
<dbReference type="OrthoDB" id="8443450at2"/>
<evidence type="ECO:0000313" key="3">
    <source>
        <dbReference type="Proteomes" id="UP000326202"/>
    </source>
</evidence>
<evidence type="ECO:0000256" key="1">
    <source>
        <dbReference type="SAM" id="Phobius"/>
    </source>
</evidence>
<evidence type="ECO:0000313" key="2">
    <source>
        <dbReference type="EMBL" id="QEX15230.1"/>
    </source>
</evidence>
<keyword evidence="1" id="KW-1133">Transmembrane helix</keyword>
<feature type="transmembrane region" description="Helical" evidence="1">
    <location>
        <begin position="101"/>
        <end position="128"/>
    </location>
</feature>
<accession>A0A5J6MG54</accession>
<gene>
    <name evidence="2" type="ORF">FRZ44_05100</name>
</gene>
<sequence>MLTRDEVLHGAYGAWRLLLGDRRGLDWINRSPTGAWRSFLLAPLLYPLDLINFGILAHLSQSTAPLWQILGAEITTYAIGWAIFPFLMLGLAPLLGREREVLGYIAVSNWTSAVISPLSLLLALLLWLGILPDGLVNLLFFAQLVLLFVYAWFVARVALNVSMPLSAGLSVLQLVIMLILSQIAFALI</sequence>
<keyword evidence="1" id="KW-0472">Membrane</keyword>
<reference evidence="2 3" key="1">
    <citation type="submission" date="2019-08" db="EMBL/GenBank/DDBJ databases">
        <title>Hyperibacter terrae gen. nov., sp. nov. and Hyperibacter viscosus sp. nov., two new members in the family Rhodospirillaceae isolated from the rhizosphere of Hypericum perforatum.</title>
        <authorList>
            <person name="Noviana Z."/>
        </authorList>
    </citation>
    <scope>NUCLEOTIDE SEQUENCE [LARGE SCALE GENOMIC DNA]</scope>
    <source>
        <strain evidence="2 3">R5913</strain>
    </source>
</reference>